<feature type="domain" description="Abortive phage infection protein C-terminal" evidence="1">
    <location>
        <begin position="55"/>
        <end position="365"/>
    </location>
</feature>
<dbReference type="STRING" id="1216006.VA7868_02920"/>
<organism evidence="2 3">
    <name type="scientific">Vibrio aerogenes CECT 7868</name>
    <dbReference type="NCBI Taxonomy" id="1216006"/>
    <lineage>
        <taxon>Bacteria</taxon>
        <taxon>Pseudomonadati</taxon>
        <taxon>Pseudomonadota</taxon>
        <taxon>Gammaproteobacteria</taxon>
        <taxon>Vibrionales</taxon>
        <taxon>Vibrionaceae</taxon>
        <taxon>Vibrio</taxon>
    </lineage>
</organism>
<evidence type="ECO:0000313" key="2">
    <source>
        <dbReference type="EMBL" id="SHI25261.1"/>
    </source>
</evidence>
<keyword evidence="3" id="KW-1185">Reference proteome</keyword>
<dbReference type="AlphaFoldDB" id="A0A1M5ZM61"/>
<name>A0A1M5ZM61_9VIBR</name>
<evidence type="ECO:0000259" key="1">
    <source>
        <dbReference type="Pfam" id="PF10592"/>
    </source>
</evidence>
<dbReference type="Pfam" id="PF10592">
    <property type="entry name" value="AIPR"/>
    <property type="match status" value="1"/>
</dbReference>
<dbReference type="InterPro" id="IPR018891">
    <property type="entry name" value="AIPR_C"/>
</dbReference>
<dbReference type="EMBL" id="FQXZ01000032">
    <property type="protein sequence ID" value="SHI25261.1"/>
    <property type="molecule type" value="Genomic_DNA"/>
</dbReference>
<gene>
    <name evidence="2" type="ORF">VA7868_02920</name>
</gene>
<sequence>MTTLSLDPSNKPQSNFVLPYHSLRNISCPDDTSNNRKILSGHVAAKHVLEMSTNENVRTYLLEAEGKKRKVPTAVHRAIRETLENSPEKFSVLNGGLTIVCSSYSVDEKKKILTLVNPSIINGAQTQGILRDYYNSLDDPETNFPDIHISYQLIVTEDTSLVAEISISRNFQNDVKLLSISGKLSYLDDLAHCMEKGLGKKIKRSETDVSDSYIDTEKLLQVLTAFIPEPIWVSVGRGELSNKTYAYNQKAKCLKEFIELKKAMSNNPTEAQSELYQLLLDIAPRAWEIYNGWKVHDGFQGTGLRCIQRNGRDIVDVPDGIVFPIIAALSTFVTKIDDKWIIDIPDIFRDDDLIQAAKSTYMEIAGSKPYVMGRSKASYSSLSQVTSIYKRLISSQH</sequence>
<proteinExistence type="predicted"/>
<protein>
    <submittedName>
        <fullName evidence="2">AIPR protein</fullName>
    </submittedName>
</protein>
<dbReference type="Proteomes" id="UP000184608">
    <property type="component" value="Unassembled WGS sequence"/>
</dbReference>
<reference evidence="2 3" key="1">
    <citation type="submission" date="2016-11" db="EMBL/GenBank/DDBJ databases">
        <authorList>
            <person name="Jaros S."/>
            <person name="Januszkiewicz K."/>
            <person name="Wedrychowicz H."/>
        </authorList>
    </citation>
    <scope>NUCLEOTIDE SEQUENCE [LARGE SCALE GENOMIC DNA]</scope>
    <source>
        <strain evidence="2 3">CECT 7868</strain>
    </source>
</reference>
<dbReference type="OrthoDB" id="9806213at2"/>
<evidence type="ECO:0000313" key="3">
    <source>
        <dbReference type="Proteomes" id="UP000184608"/>
    </source>
</evidence>
<dbReference type="RefSeq" id="WP_073604549.1">
    <property type="nucleotide sequence ID" value="NZ_FQXZ01000032.1"/>
</dbReference>
<accession>A0A1M5ZM61</accession>